<feature type="domain" description="DUF3592" evidence="2">
    <location>
        <begin position="51"/>
        <end position="118"/>
    </location>
</feature>
<dbReference type="Proteomes" id="UP000003494">
    <property type="component" value="Unassembled WGS sequence"/>
</dbReference>
<protein>
    <recommendedName>
        <fullName evidence="2">DUF3592 domain-containing protein</fullName>
    </recommendedName>
</protein>
<proteinExistence type="predicted"/>
<evidence type="ECO:0000313" key="4">
    <source>
        <dbReference type="Proteomes" id="UP000003494"/>
    </source>
</evidence>
<dbReference type="eggNOG" id="ENOG5032V1B">
    <property type="taxonomic scope" value="Bacteria"/>
</dbReference>
<evidence type="ECO:0000256" key="1">
    <source>
        <dbReference type="SAM" id="Phobius"/>
    </source>
</evidence>
<feature type="transmembrane region" description="Helical" evidence="1">
    <location>
        <begin position="20"/>
        <end position="40"/>
    </location>
</feature>
<dbReference type="InterPro" id="IPR021994">
    <property type="entry name" value="DUF3592"/>
</dbReference>
<keyword evidence="1" id="KW-0472">Membrane</keyword>
<reference evidence="3" key="1">
    <citation type="submission" date="2009-04" db="EMBL/GenBank/DDBJ databases">
        <authorList>
            <person name="Weinstock G."/>
            <person name="Sodergren E."/>
            <person name="Clifton S."/>
            <person name="Fulton L."/>
            <person name="Fulton B."/>
            <person name="Courtney L."/>
            <person name="Fronick C."/>
            <person name="Harrison M."/>
            <person name="Strong C."/>
            <person name="Farmer C."/>
            <person name="Delahaunty K."/>
            <person name="Markovic C."/>
            <person name="Hall O."/>
            <person name="Minx P."/>
            <person name="Tomlinson C."/>
            <person name="Mitreva M."/>
            <person name="Nelson J."/>
            <person name="Hou S."/>
            <person name="Wollam A."/>
            <person name="Pepin K.H."/>
            <person name="Johnson M."/>
            <person name="Bhonagiri V."/>
            <person name="Nash W.E."/>
            <person name="Warren W."/>
            <person name="Chinwalla A."/>
            <person name="Mardis E.R."/>
            <person name="Wilson R.K."/>
        </authorList>
    </citation>
    <scope>NUCLEOTIDE SEQUENCE [LARGE SCALE GENOMIC DNA]</scope>
    <source>
        <strain evidence="3">DSM 14600</strain>
    </source>
</reference>
<gene>
    <name evidence="3" type="ORF">GCWU000342_01852</name>
</gene>
<organism evidence="3 4">
    <name type="scientific">Shuttleworthella satelles DSM 14600</name>
    <dbReference type="NCBI Taxonomy" id="626523"/>
    <lineage>
        <taxon>Bacteria</taxon>
        <taxon>Bacillati</taxon>
        <taxon>Bacillota</taxon>
        <taxon>Clostridia</taxon>
        <taxon>Lachnospirales</taxon>
        <taxon>Lachnospiraceae</taxon>
        <taxon>Shuttleworthella</taxon>
    </lineage>
</organism>
<evidence type="ECO:0000259" key="2">
    <source>
        <dbReference type="Pfam" id="PF12158"/>
    </source>
</evidence>
<sequence length="151" mass="16996">MRRQKGEQTMKHVATKAIWIGLVIIFILLGAAVVIIGMRMKASPYNSYPKTEARILKVENYQRRSDGSDTKYGSTLQVEYTVNGKQVQAWVTFDRDTSLQVGETLTIAYNPDHPSDCHAMDGKPDITRILALIAGIALVIWICKRTLTSRR</sequence>
<dbReference type="STRING" id="626523.GCWU000342_01852"/>
<dbReference type="Pfam" id="PF12158">
    <property type="entry name" value="DUF3592"/>
    <property type="match status" value="1"/>
</dbReference>
<name>C4GD08_9FIRM</name>
<keyword evidence="1" id="KW-0812">Transmembrane</keyword>
<accession>C4GD08</accession>
<keyword evidence="1" id="KW-1133">Transmembrane helix</keyword>
<dbReference type="EMBL" id="ACIP02000004">
    <property type="protein sequence ID" value="EEP27858.1"/>
    <property type="molecule type" value="Genomic_DNA"/>
</dbReference>
<dbReference type="AlphaFoldDB" id="C4GD08"/>
<keyword evidence="4" id="KW-1185">Reference proteome</keyword>
<evidence type="ECO:0000313" key="3">
    <source>
        <dbReference type="EMBL" id="EEP27858.1"/>
    </source>
</evidence>
<feature type="transmembrane region" description="Helical" evidence="1">
    <location>
        <begin position="126"/>
        <end position="143"/>
    </location>
</feature>
<comment type="caution">
    <text evidence="3">The sequence shown here is derived from an EMBL/GenBank/DDBJ whole genome shotgun (WGS) entry which is preliminary data.</text>
</comment>
<dbReference type="HOGENOM" id="CLU_1821906_0_0_9"/>